<dbReference type="GO" id="GO:0005737">
    <property type="term" value="C:cytoplasm"/>
    <property type="evidence" value="ECO:0007669"/>
    <property type="project" value="TreeGrafter"/>
</dbReference>
<dbReference type="NCBIfam" id="TIGR01668">
    <property type="entry name" value="YqeG_hyp_ppase"/>
    <property type="match status" value="1"/>
</dbReference>
<name>A0A096CXZ2_9FIRM</name>
<dbReference type="AlphaFoldDB" id="A0A096CXZ2"/>
<evidence type="ECO:0000313" key="1">
    <source>
        <dbReference type="EMBL" id="KGG81454.1"/>
    </source>
</evidence>
<protein>
    <submittedName>
        <fullName evidence="1">HAD family hydrolase</fullName>
    </submittedName>
</protein>
<dbReference type="RefSeq" id="WP_035161222.1">
    <property type="nucleotide sequence ID" value="NZ_AZTB01000001.1"/>
</dbReference>
<dbReference type="CDD" id="cd16416">
    <property type="entry name" value="HAD_BsYqeG-like"/>
    <property type="match status" value="1"/>
</dbReference>
<reference evidence="1 2" key="1">
    <citation type="submission" date="2013-12" db="EMBL/GenBank/DDBJ databases">
        <title>Draft genome sequence of Caloranaerobacter sp. H53214.</title>
        <authorList>
            <person name="Jiang L.J."/>
            <person name="Shao Z.Z."/>
            <person name="Long M.N."/>
        </authorList>
    </citation>
    <scope>NUCLEOTIDE SEQUENCE [LARGE SCALE GENOMIC DNA]</scope>
    <source>
        <strain evidence="1 2">H53214</strain>
    </source>
</reference>
<evidence type="ECO:0000313" key="2">
    <source>
        <dbReference type="Proteomes" id="UP000029622"/>
    </source>
</evidence>
<dbReference type="PANTHER" id="PTHR19288:SF25">
    <property type="entry name" value="PHOSPHATIDYLGLYCEROPHOSPHATASE GEP4, MITOCHONDRIAL"/>
    <property type="match status" value="1"/>
</dbReference>
<gene>
    <name evidence="1" type="ORF">Y919_00385</name>
</gene>
<dbReference type="InterPro" id="IPR036412">
    <property type="entry name" value="HAD-like_sf"/>
</dbReference>
<dbReference type="InterPro" id="IPR027706">
    <property type="entry name" value="PGP_Pase"/>
</dbReference>
<comment type="caution">
    <text evidence="1">The sequence shown here is derived from an EMBL/GenBank/DDBJ whole genome shotgun (WGS) entry which is preliminary data.</text>
</comment>
<dbReference type="InterPro" id="IPR023214">
    <property type="entry name" value="HAD_sf"/>
</dbReference>
<dbReference type="Pfam" id="PF09419">
    <property type="entry name" value="PGP_phosphatase"/>
    <property type="match status" value="1"/>
</dbReference>
<dbReference type="EMBL" id="AZTB01000001">
    <property type="protein sequence ID" value="KGG81454.1"/>
    <property type="molecule type" value="Genomic_DNA"/>
</dbReference>
<proteinExistence type="predicted"/>
<dbReference type="InterPro" id="IPR010021">
    <property type="entry name" value="PGPP1/Gep4"/>
</dbReference>
<dbReference type="GO" id="GO:0008962">
    <property type="term" value="F:phosphatidylglycerophosphatase activity"/>
    <property type="evidence" value="ECO:0007669"/>
    <property type="project" value="InterPro"/>
</dbReference>
<accession>A0A096CXZ2</accession>
<organism evidence="1 2">
    <name type="scientific">Caloranaerobacter azorensis H53214</name>
    <dbReference type="NCBI Taxonomy" id="1156417"/>
    <lineage>
        <taxon>Bacteria</taxon>
        <taxon>Bacillati</taxon>
        <taxon>Bacillota</taxon>
        <taxon>Tissierellia</taxon>
        <taxon>Tissierellales</taxon>
        <taxon>Thermohalobacteraceae</taxon>
        <taxon>Caloranaerobacter</taxon>
    </lineage>
</organism>
<dbReference type="Gene3D" id="3.40.50.1000">
    <property type="entry name" value="HAD superfamily/HAD-like"/>
    <property type="match status" value="1"/>
</dbReference>
<dbReference type="NCBIfam" id="TIGR01662">
    <property type="entry name" value="HAD-SF-IIIA"/>
    <property type="match status" value="1"/>
</dbReference>
<dbReference type="SUPFAM" id="SSF56784">
    <property type="entry name" value="HAD-like"/>
    <property type="match status" value="1"/>
</dbReference>
<dbReference type="InterPro" id="IPR006549">
    <property type="entry name" value="HAD-SF_hydro_IIIA"/>
</dbReference>
<dbReference type="Proteomes" id="UP000029622">
    <property type="component" value="Unassembled WGS sequence"/>
</dbReference>
<dbReference type="PANTHER" id="PTHR19288">
    <property type="entry name" value="4-NITROPHENYLPHOSPHATASE-RELATED"/>
    <property type="match status" value="1"/>
</dbReference>
<sequence length="164" mass="19061">MSKLLPDLYVNTIFDIDLIALRNRGIDSIIVDIDNTLVAWETEYASKEIIDWFKKIKELGFKCCIISNNTKDRVVKFNKSLEVYAIHRAVKPRKKPFLKAIKFMNTTPDKTVVIGDQIFTDILGGNRLGAYTILVVPISKKEFFWTRIVRKLEKRILKKIEKVN</sequence>
<dbReference type="STRING" id="1156417.Y919_00385"/>
<keyword evidence="1" id="KW-0378">Hydrolase</keyword>